<sequence>MWLVSESLALVVLVAVTAPLLRPHGIAGSSIPLVNSRQPFELGYTKARQRCLADMSGFITKGLGKAKIRNSSALSVGRFMAERLHAHLAGFEPWRQVSAPDRLFPETIRTRLMQPLDTRSGKRDGMIEWHRVVLKPSALAIVYSIDSFVAADELHRWPKVFRPVIAWISPSCRKIRGQLREARALMEPILRQRSVRRETGVPAPHDDALEWMEECARGRPYDPAVMAQIGMATVSLHSTADMLTQVLYDLCGRDDLILALRDEVRSVVEQKGLTVSALHDLQLMDSTLKESQRLKPGNATDLHRTDAIVLSDGTRIPRDSYIIVSADRRFNPDVYPNPATFDAYRSMKLRQTAGKETHAQVNTPSPEHLAWGLGKHACPGRNLVVTEIKIALCHILLKYDIKLMDNVRPPPVKNGIAMSANSTAAILVRRR</sequence>
<comment type="cofactor">
    <cofactor evidence="1 8">
        <name>heme</name>
        <dbReference type="ChEBI" id="CHEBI:30413"/>
    </cofactor>
</comment>
<dbReference type="InterPro" id="IPR002403">
    <property type="entry name" value="Cyt_P450_E_grp-IV"/>
</dbReference>
<organism evidence="11 12">
    <name type="scientific">Aspergillus steynii IBT 23096</name>
    <dbReference type="NCBI Taxonomy" id="1392250"/>
    <lineage>
        <taxon>Eukaryota</taxon>
        <taxon>Fungi</taxon>
        <taxon>Dikarya</taxon>
        <taxon>Ascomycota</taxon>
        <taxon>Pezizomycotina</taxon>
        <taxon>Eurotiomycetes</taxon>
        <taxon>Eurotiomycetidae</taxon>
        <taxon>Eurotiales</taxon>
        <taxon>Aspergillaceae</taxon>
        <taxon>Aspergillus</taxon>
        <taxon>Aspergillus subgen. Circumdati</taxon>
    </lineage>
</organism>
<evidence type="ECO:0000313" key="11">
    <source>
        <dbReference type="EMBL" id="PLB46342.1"/>
    </source>
</evidence>
<dbReference type="AlphaFoldDB" id="A0A2I2G0D0"/>
<reference evidence="11 12" key="1">
    <citation type="submission" date="2016-12" db="EMBL/GenBank/DDBJ databases">
        <title>The genomes of Aspergillus section Nigri reveals drivers in fungal speciation.</title>
        <authorList>
            <consortium name="DOE Joint Genome Institute"/>
            <person name="Vesth T.C."/>
            <person name="Nybo J."/>
            <person name="Theobald S."/>
            <person name="Brandl J."/>
            <person name="Frisvad J.C."/>
            <person name="Nielsen K.F."/>
            <person name="Lyhne E.K."/>
            <person name="Kogle M.E."/>
            <person name="Kuo A."/>
            <person name="Riley R."/>
            <person name="Clum A."/>
            <person name="Nolan M."/>
            <person name="Lipzen A."/>
            <person name="Salamov A."/>
            <person name="Henrissat B."/>
            <person name="Wiebenga A."/>
            <person name="De Vries R.P."/>
            <person name="Grigoriev I.V."/>
            <person name="Mortensen U.H."/>
            <person name="Andersen M.R."/>
            <person name="Baker S.E."/>
        </authorList>
    </citation>
    <scope>NUCLEOTIDE SEQUENCE [LARGE SCALE GENOMIC DNA]</scope>
    <source>
        <strain evidence="11 12">IBT 23096</strain>
    </source>
</reference>
<dbReference type="GO" id="GO:0005506">
    <property type="term" value="F:iron ion binding"/>
    <property type="evidence" value="ECO:0007669"/>
    <property type="project" value="InterPro"/>
</dbReference>
<feature type="chain" id="PRO_5014143398" evidence="10">
    <location>
        <begin position="29"/>
        <end position="431"/>
    </location>
</feature>
<dbReference type="GeneID" id="36558651"/>
<dbReference type="GO" id="GO:0004497">
    <property type="term" value="F:monooxygenase activity"/>
    <property type="evidence" value="ECO:0007669"/>
    <property type="project" value="UniProtKB-KW"/>
</dbReference>
<dbReference type="PRINTS" id="PR00465">
    <property type="entry name" value="EP450IV"/>
</dbReference>
<dbReference type="CDD" id="cd11041">
    <property type="entry name" value="CYP503A1-like"/>
    <property type="match status" value="1"/>
</dbReference>
<gene>
    <name evidence="11" type="ORF">P170DRAFT_448261</name>
</gene>
<dbReference type="Pfam" id="PF00067">
    <property type="entry name" value="p450"/>
    <property type="match status" value="1"/>
</dbReference>
<dbReference type="RefSeq" id="XP_024701644.1">
    <property type="nucleotide sequence ID" value="XM_024850952.1"/>
</dbReference>
<evidence type="ECO:0000256" key="10">
    <source>
        <dbReference type="SAM" id="SignalP"/>
    </source>
</evidence>
<dbReference type="GO" id="GO:0019748">
    <property type="term" value="P:secondary metabolic process"/>
    <property type="evidence" value="ECO:0007669"/>
    <property type="project" value="UniProtKB-ARBA"/>
</dbReference>
<dbReference type="Proteomes" id="UP000234275">
    <property type="component" value="Unassembled WGS sequence"/>
</dbReference>
<dbReference type="EMBL" id="MSFO01000006">
    <property type="protein sequence ID" value="PLB46342.1"/>
    <property type="molecule type" value="Genomic_DNA"/>
</dbReference>
<dbReference type="VEuPathDB" id="FungiDB:P170DRAFT_448261"/>
<dbReference type="OrthoDB" id="1844152at2759"/>
<dbReference type="STRING" id="1392250.A0A2I2G0D0"/>
<evidence type="ECO:0000256" key="1">
    <source>
        <dbReference type="ARBA" id="ARBA00001971"/>
    </source>
</evidence>
<protein>
    <submittedName>
        <fullName evidence="11">Cytochrome P450</fullName>
    </submittedName>
</protein>
<proteinExistence type="inferred from homology"/>
<accession>A0A2I2G0D0</accession>
<keyword evidence="4 8" id="KW-0479">Metal-binding</keyword>
<feature type="signal peptide" evidence="10">
    <location>
        <begin position="1"/>
        <end position="28"/>
    </location>
</feature>
<keyword evidence="6 8" id="KW-0408">Iron</keyword>
<dbReference type="InterPro" id="IPR036396">
    <property type="entry name" value="Cyt_P450_sf"/>
</dbReference>
<dbReference type="GO" id="GO:0020037">
    <property type="term" value="F:heme binding"/>
    <property type="evidence" value="ECO:0007669"/>
    <property type="project" value="InterPro"/>
</dbReference>
<keyword evidence="7 9" id="KW-0503">Monooxygenase</keyword>
<feature type="binding site" description="axial binding residue" evidence="8">
    <location>
        <position position="378"/>
    </location>
    <ligand>
        <name>heme</name>
        <dbReference type="ChEBI" id="CHEBI:30413"/>
    </ligand>
    <ligandPart>
        <name>Fe</name>
        <dbReference type="ChEBI" id="CHEBI:18248"/>
    </ligandPart>
</feature>
<dbReference type="Gene3D" id="1.10.630.10">
    <property type="entry name" value="Cytochrome P450"/>
    <property type="match status" value="1"/>
</dbReference>
<evidence type="ECO:0000256" key="9">
    <source>
        <dbReference type="RuleBase" id="RU000461"/>
    </source>
</evidence>
<evidence type="ECO:0000256" key="5">
    <source>
        <dbReference type="ARBA" id="ARBA00023002"/>
    </source>
</evidence>
<keyword evidence="5 9" id="KW-0560">Oxidoreductase</keyword>
<dbReference type="PROSITE" id="PS00086">
    <property type="entry name" value="CYTOCHROME_P450"/>
    <property type="match status" value="1"/>
</dbReference>
<name>A0A2I2G0D0_9EURO</name>
<dbReference type="InterPro" id="IPR017972">
    <property type="entry name" value="Cyt_P450_CS"/>
</dbReference>
<dbReference type="PANTHER" id="PTHR46206:SF2">
    <property type="entry name" value="CYTOCHROME P450 MONOOXYGENASE AUSG-RELATED"/>
    <property type="match status" value="1"/>
</dbReference>
<keyword evidence="10" id="KW-0732">Signal</keyword>
<evidence type="ECO:0000256" key="3">
    <source>
        <dbReference type="ARBA" id="ARBA00022617"/>
    </source>
</evidence>
<dbReference type="PANTHER" id="PTHR46206">
    <property type="entry name" value="CYTOCHROME P450"/>
    <property type="match status" value="1"/>
</dbReference>
<keyword evidence="12" id="KW-1185">Reference proteome</keyword>
<evidence type="ECO:0000256" key="7">
    <source>
        <dbReference type="ARBA" id="ARBA00023033"/>
    </source>
</evidence>
<keyword evidence="3 8" id="KW-0349">Heme</keyword>
<dbReference type="SUPFAM" id="SSF48264">
    <property type="entry name" value="Cytochrome P450"/>
    <property type="match status" value="1"/>
</dbReference>
<evidence type="ECO:0000313" key="12">
    <source>
        <dbReference type="Proteomes" id="UP000234275"/>
    </source>
</evidence>
<evidence type="ECO:0000256" key="8">
    <source>
        <dbReference type="PIRSR" id="PIRSR602403-1"/>
    </source>
</evidence>
<dbReference type="InterPro" id="IPR001128">
    <property type="entry name" value="Cyt_P450"/>
</dbReference>
<evidence type="ECO:0000256" key="6">
    <source>
        <dbReference type="ARBA" id="ARBA00023004"/>
    </source>
</evidence>
<dbReference type="GO" id="GO:0016705">
    <property type="term" value="F:oxidoreductase activity, acting on paired donors, with incorporation or reduction of molecular oxygen"/>
    <property type="evidence" value="ECO:0007669"/>
    <property type="project" value="InterPro"/>
</dbReference>
<evidence type="ECO:0000256" key="4">
    <source>
        <dbReference type="ARBA" id="ARBA00022723"/>
    </source>
</evidence>
<evidence type="ECO:0000256" key="2">
    <source>
        <dbReference type="ARBA" id="ARBA00010617"/>
    </source>
</evidence>
<comment type="similarity">
    <text evidence="2 9">Belongs to the cytochrome P450 family.</text>
</comment>
<comment type="caution">
    <text evidence="11">The sequence shown here is derived from an EMBL/GenBank/DDBJ whole genome shotgun (WGS) entry which is preliminary data.</text>
</comment>